<keyword evidence="1" id="KW-0433">Leucine-rich repeat</keyword>
<dbReference type="AlphaFoldDB" id="A0A6C0H5W0"/>
<dbReference type="Pfam" id="PF12799">
    <property type="entry name" value="LRR_4"/>
    <property type="match status" value="2"/>
</dbReference>
<evidence type="ECO:0000256" key="1">
    <source>
        <dbReference type="ARBA" id="ARBA00022614"/>
    </source>
</evidence>
<dbReference type="SUPFAM" id="SSF52058">
    <property type="entry name" value="L domain-like"/>
    <property type="match status" value="1"/>
</dbReference>
<dbReference type="PROSITE" id="PS51450">
    <property type="entry name" value="LRR"/>
    <property type="match status" value="2"/>
</dbReference>
<dbReference type="InterPro" id="IPR025875">
    <property type="entry name" value="Leu-rich_rpt_4"/>
</dbReference>
<sequence length="220" mass="26549">MGNKYSVEKYLDSLPDDIEKIDITCKNLEYLPDLSRFKKLKELYCSKNKLTSLPVLPKKLKILYCFNNKLTSLPVLPEKLKILYCVNNQLASLPVLNENLKFLNCSNNELTSLPVLPENLEILYCYNNKLASFPNINKKLELLGYYNNPIYNIIYEYDININMIKKKIKIWNNFRYLYYCLKYKERIWRIRERLIKRRYHPSYLYDLREEDDLDEKLGEW</sequence>
<dbReference type="SMART" id="SM00364">
    <property type="entry name" value="LRR_BAC"/>
    <property type="match status" value="6"/>
</dbReference>
<dbReference type="EMBL" id="MN739885">
    <property type="protein sequence ID" value="QHT75951.1"/>
    <property type="molecule type" value="Genomic_DNA"/>
</dbReference>
<reference evidence="3" key="1">
    <citation type="journal article" date="2020" name="Nature">
        <title>Giant virus diversity and host interactions through global metagenomics.</title>
        <authorList>
            <person name="Schulz F."/>
            <person name="Roux S."/>
            <person name="Paez-Espino D."/>
            <person name="Jungbluth S."/>
            <person name="Walsh D.A."/>
            <person name="Denef V.J."/>
            <person name="McMahon K.D."/>
            <person name="Konstantinidis K.T."/>
            <person name="Eloe-Fadrosh E.A."/>
            <person name="Kyrpides N.C."/>
            <person name="Woyke T."/>
        </authorList>
    </citation>
    <scope>NUCLEOTIDE SEQUENCE</scope>
    <source>
        <strain evidence="3">GVMAG-M-3300023179-71</strain>
    </source>
</reference>
<dbReference type="Gene3D" id="3.80.10.10">
    <property type="entry name" value="Ribonuclease Inhibitor"/>
    <property type="match status" value="1"/>
</dbReference>
<dbReference type="InterPro" id="IPR032675">
    <property type="entry name" value="LRR_dom_sf"/>
</dbReference>
<keyword evidence="2" id="KW-0677">Repeat</keyword>
<protein>
    <recommendedName>
        <fullName evidence="4">Leucine-rich repeat protein</fullName>
    </recommendedName>
</protein>
<name>A0A6C0H5W0_9ZZZZ</name>
<evidence type="ECO:0000256" key="2">
    <source>
        <dbReference type="ARBA" id="ARBA00022737"/>
    </source>
</evidence>
<organism evidence="3">
    <name type="scientific">viral metagenome</name>
    <dbReference type="NCBI Taxonomy" id="1070528"/>
    <lineage>
        <taxon>unclassified sequences</taxon>
        <taxon>metagenomes</taxon>
        <taxon>organismal metagenomes</taxon>
    </lineage>
</organism>
<evidence type="ECO:0008006" key="4">
    <source>
        <dbReference type="Google" id="ProtNLM"/>
    </source>
</evidence>
<evidence type="ECO:0000313" key="3">
    <source>
        <dbReference type="EMBL" id="QHT75951.1"/>
    </source>
</evidence>
<proteinExistence type="predicted"/>
<accession>A0A6C0H5W0</accession>
<dbReference type="PANTHER" id="PTHR47114">
    <property type="match status" value="1"/>
</dbReference>
<dbReference type="InterPro" id="IPR001611">
    <property type="entry name" value="Leu-rich_rpt"/>
</dbReference>
<dbReference type="InterPro" id="IPR051071">
    <property type="entry name" value="LRR-bact_E3_ubiq_ligases"/>
</dbReference>
<dbReference type="PANTHER" id="PTHR47114:SF2">
    <property type="entry name" value="OLIGODENDROCYTE-MYELIN GLYCOPROTEIN"/>
    <property type="match status" value="1"/>
</dbReference>